<dbReference type="Gene3D" id="3.40.50.300">
    <property type="entry name" value="P-loop containing nucleotide triphosphate hydrolases"/>
    <property type="match status" value="1"/>
</dbReference>
<dbReference type="GO" id="GO:0005524">
    <property type="term" value="F:ATP binding"/>
    <property type="evidence" value="ECO:0007669"/>
    <property type="project" value="UniProtKB-KW"/>
</dbReference>
<dbReference type="PANTHER" id="PTHR36766">
    <property type="entry name" value="PLANT BROAD-SPECTRUM MILDEW RESISTANCE PROTEIN RPW8"/>
    <property type="match status" value="1"/>
</dbReference>
<reference evidence="9" key="1">
    <citation type="submission" date="2020-05" db="EMBL/GenBank/DDBJ databases">
        <title>WGS assembly of Panicum virgatum.</title>
        <authorList>
            <person name="Lovell J.T."/>
            <person name="Jenkins J."/>
            <person name="Shu S."/>
            <person name="Juenger T.E."/>
            <person name="Schmutz J."/>
        </authorList>
    </citation>
    <scope>NUCLEOTIDE SEQUENCE</scope>
    <source>
        <strain evidence="9">AP13</strain>
    </source>
</reference>
<proteinExistence type="inferred from homology"/>
<evidence type="ECO:0000256" key="2">
    <source>
        <dbReference type="ARBA" id="ARBA00022614"/>
    </source>
</evidence>
<dbReference type="InterPro" id="IPR002182">
    <property type="entry name" value="NB-ARC"/>
</dbReference>
<dbReference type="GO" id="GO:0043531">
    <property type="term" value="F:ADP binding"/>
    <property type="evidence" value="ECO:0007669"/>
    <property type="project" value="InterPro"/>
</dbReference>
<evidence type="ECO:0000256" key="4">
    <source>
        <dbReference type="ARBA" id="ARBA00022741"/>
    </source>
</evidence>
<name>A0A8T0P6V8_PANVG</name>
<evidence type="ECO:0000256" key="3">
    <source>
        <dbReference type="ARBA" id="ARBA00022737"/>
    </source>
</evidence>
<evidence type="ECO:0000259" key="8">
    <source>
        <dbReference type="Pfam" id="PF18052"/>
    </source>
</evidence>
<dbReference type="Proteomes" id="UP000823388">
    <property type="component" value="Chromosome 8N"/>
</dbReference>
<dbReference type="OrthoDB" id="683304at2759"/>
<dbReference type="EMBL" id="CM029052">
    <property type="protein sequence ID" value="KAG2556409.1"/>
    <property type="molecule type" value="Genomic_DNA"/>
</dbReference>
<keyword evidence="4" id="KW-0547">Nucleotide-binding</keyword>
<dbReference type="Gene3D" id="1.20.5.4130">
    <property type="match status" value="1"/>
</dbReference>
<feature type="domain" description="Disease resistance N-terminal" evidence="8">
    <location>
        <begin position="2"/>
        <end position="63"/>
    </location>
</feature>
<comment type="caution">
    <text evidence="9">The sequence shown here is derived from an EMBL/GenBank/DDBJ whole genome shotgun (WGS) entry which is preliminary data.</text>
</comment>
<protein>
    <submittedName>
        <fullName evidence="9">Uncharacterized protein</fullName>
    </submittedName>
</protein>
<evidence type="ECO:0000313" key="9">
    <source>
        <dbReference type="EMBL" id="KAG2556409.1"/>
    </source>
</evidence>
<dbReference type="PRINTS" id="PR00364">
    <property type="entry name" value="DISEASERSIST"/>
</dbReference>
<evidence type="ECO:0000259" key="7">
    <source>
        <dbReference type="Pfam" id="PF00931"/>
    </source>
</evidence>
<gene>
    <name evidence="9" type="ORF">PVAP13_8NG087400</name>
</gene>
<keyword evidence="5" id="KW-0611">Plant defense</keyword>
<dbReference type="InterPro" id="IPR041118">
    <property type="entry name" value="Rx_N"/>
</dbReference>
<sequence>MGVTNDLSELQDILAEIRSWLFTVHDRAIESEPSCQWVIKLKFVAYDIDDLLNEVYIEAEKYKIGRNGVKYSITDGFCTKPKLFLFRRKMANKIKAVKERFSEIVKQRKDVSTIVNSLPSYQHLQRTKRTDGELSLLGNVEQSKIPIRNLEKDGIISKLIESNGENAWIVSIIGLGGSGKTTLAKLICHDEKIKKHFKDTIFWVHVSQEFSVEKLIGKLFEAIFKQKSDLQTQQYMVHAISSKLSGKKFLLILDDAWHDDLLDWEQLMVQVNCGTPGSKILLTMRDQKVAEAAKYRHIFNLEFLSEVESWDLFLENSGLVEEDLDSEFIQLEKRL</sequence>
<evidence type="ECO:0000256" key="5">
    <source>
        <dbReference type="ARBA" id="ARBA00022821"/>
    </source>
</evidence>
<accession>A0A8T0P6V8</accession>
<keyword evidence="3" id="KW-0677">Repeat</keyword>
<dbReference type="PANTHER" id="PTHR36766:SF34">
    <property type="entry name" value="NB-ARC DOMAIN-CONTAINING PROTEIN"/>
    <property type="match status" value="1"/>
</dbReference>
<keyword evidence="6" id="KW-0067">ATP-binding</keyword>
<evidence type="ECO:0000313" key="10">
    <source>
        <dbReference type="Proteomes" id="UP000823388"/>
    </source>
</evidence>
<evidence type="ECO:0000256" key="1">
    <source>
        <dbReference type="ARBA" id="ARBA00008894"/>
    </source>
</evidence>
<feature type="domain" description="NB-ARC" evidence="7">
    <location>
        <begin position="152"/>
        <end position="315"/>
    </location>
</feature>
<dbReference type="Pfam" id="PF00931">
    <property type="entry name" value="NB-ARC"/>
    <property type="match status" value="1"/>
</dbReference>
<evidence type="ECO:0000256" key="6">
    <source>
        <dbReference type="ARBA" id="ARBA00022840"/>
    </source>
</evidence>
<dbReference type="GO" id="GO:0006952">
    <property type="term" value="P:defense response"/>
    <property type="evidence" value="ECO:0007669"/>
    <property type="project" value="UniProtKB-KW"/>
</dbReference>
<dbReference type="Pfam" id="PF18052">
    <property type="entry name" value="Rx_N"/>
    <property type="match status" value="1"/>
</dbReference>
<dbReference type="SUPFAM" id="SSF52540">
    <property type="entry name" value="P-loop containing nucleoside triphosphate hydrolases"/>
    <property type="match status" value="1"/>
</dbReference>
<comment type="similarity">
    <text evidence="1">Belongs to the disease resistance NB-LRR family.</text>
</comment>
<keyword evidence="2" id="KW-0433">Leucine-rich repeat</keyword>
<keyword evidence="10" id="KW-1185">Reference proteome</keyword>
<organism evidence="9 10">
    <name type="scientific">Panicum virgatum</name>
    <name type="common">Blackwell switchgrass</name>
    <dbReference type="NCBI Taxonomy" id="38727"/>
    <lineage>
        <taxon>Eukaryota</taxon>
        <taxon>Viridiplantae</taxon>
        <taxon>Streptophyta</taxon>
        <taxon>Embryophyta</taxon>
        <taxon>Tracheophyta</taxon>
        <taxon>Spermatophyta</taxon>
        <taxon>Magnoliopsida</taxon>
        <taxon>Liliopsida</taxon>
        <taxon>Poales</taxon>
        <taxon>Poaceae</taxon>
        <taxon>PACMAD clade</taxon>
        <taxon>Panicoideae</taxon>
        <taxon>Panicodae</taxon>
        <taxon>Paniceae</taxon>
        <taxon>Panicinae</taxon>
        <taxon>Panicum</taxon>
        <taxon>Panicum sect. Hiantes</taxon>
    </lineage>
</organism>
<dbReference type="InterPro" id="IPR027417">
    <property type="entry name" value="P-loop_NTPase"/>
</dbReference>
<dbReference type="AlphaFoldDB" id="A0A8T0P6V8"/>